<dbReference type="Pfam" id="PF13628">
    <property type="entry name" value="DUF4142"/>
    <property type="match status" value="1"/>
</dbReference>
<dbReference type="Gene3D" id="1.20.1260.10">
    <property type="match status" value="1"/>
</dbReference>
<dbReference type="PANTHER" id="PTHR38593:SF1">
    <property type="entry name" value="BLR2558 PROTEIN"/>
    <property type="match status" value="1"/>
</dbReference>
<name>A0A1I3HL87_9SPHI</name>
<dbReference type="InterPro" id="IPR025419">
    <property type="entry name" value="DUF4142"/>
</dbReference>
<protein>
    <submittedName>
        <fullName evidence="2">Putative membrane protein</fullName>
    </submittedName>
</protein>
<feature type="domain" description="DUF4142" evidence="1">
    <location>
        <begin position="1"/>
        <end position="67"/>
    </location>
</feature>
<proteinExistence type="predicted"/>
<dbReference type="EMBL" id="FOQO01000003">
    <property type="protein sequence ID" value="SFI36496.1"/>
    <property type="molecule type" value="Genomic_DNA"/>
</dbReference>
<evidence type="ECO:0000259" key="1">
    <source>
        <dbReference type="Pfam" id="PF13628"/>
    </source>
</evidence>
<reference evidence="2 3" key="1">
    <citation type="submission" date="2016-10" db="EMBL/GenBank/DDBJ databases">
        <authorList>
            <person name="de Groot N.N."/>
        </authorList>
    </citation>
    <scope>NUCLEOTIDE SEQUENCE [LARGE SCALE GENOMIC DNA]</scope>
    <source>
        <strain evidence="2 3">RK1</strain>
    </source>
</reference>
<evidence type="ECO:0000313" key="3">
    <source>
        <dbReference type="Proteomes" id="UP000198670"/>
    </source>
</evidence>
<sequence length="73" mass="8147">MLEDLTVLEGTAFDQDFARKMVLSHEEAVSLFERASGPDGVPDDDLREWAATKLPTLRTHLDDAHELDALINP</sequence>
<evidence type="ECO:0000313" key="2">
    <source>
        <dbReference type="EMBL" id="SFI36496.1"/>
    </source>
</evidence>
<organism evidence="2 3">
    <name type="scientific">Parapedobacter indicus</name>
    <dbReference type="NCBI Taxonomy" id="1477437"/>
    <lineage>
        <taxon>Bacteria</taxon>
        <taxon>Pseudomonadati</taxon>
        <taxon>Bacteroidota</taxon>
        <taxon>Sphingobacteriia</taxon>
        <taxon>Sphingobacteriales</taxon>
        <taxon>Sphingobacteriaceae</taxon>
        <taxon>Parapedobacter</taxon>
    </lineage>
</organism>
<gene>
    <name evidence="2" type="ORF">SAMN05444682_103410</name>
</gene>
<dbReference type="InterPro" id="IPR012347">
    <property type="entry name" value="Ferritin-like"/>
</dbReference>
<dbReference type="Proteomes" id="UP000198670">
    <property type="component" value="Unassembled WGS sequence"/>
</dbReference>
<dbReference type="AlphaFoldDB" id="A0A1I3HL87"/>
<keyword evidence="3" id="KW-1185">Reference proteome</keyword>
<dbReference type="OrthoDB" id="883203at2"/>
<dbReference type="RefSeq" id="WP_090626170.1">
    <property type="nucleotide sequence ID" value="NZ_FOQO01000003.1"/>
</dbReference>
<accession>A0A1I3HL87</accession>
<dbReference type="PANTHER" id="PTHR38593">
    <property type="entry name" value="BLR2558 PROTEIN"/>
    <property type="match status" value="1"/>
</dbReference>